<evidence type="ECO:0000256" key="2">
    <source>
        <dbReference type="ARBA" id="ARBA00023125"/>
    </source>
</evidence>
<organism evidence="5 6">
    <name type="scientific">Jiella pacifica</name>
    <dbReference type="NCBI Taxonomy" id="2696469"/>
    <lineage>
        <taxon>Bacteria</taxon>
        <taxon>Pseudomonadati</taxon>
        <taxon>Pseudomonadota</taxon>
        <taxon>Alphaproteobacteria</taxon>
        <taxon>Hyphomicrobiales</taxon>
        <taxon>Aurantimonadaceae</taxon>
        <taxon>Jiella</taxon>
    </lineage>
</organism>
<dbReference type="AlphaFoldDB" id="A0A6N9SZZ7"/>
<dbReference type="GO" id="GO:0003677">
    <property type="term" value="F:DNA binding"/>
    <property type="evidence" value="ECO:0007669"/>
    <property type="project" value="UniProtKB-KW"/>
</dbReference>
<dbReference type="PANTHER" id="PTHR33204">
    <property type="entry name" value="TRANSCRIPTIONAL REGULATOR, MARR FAMILY"/>
    <property type="match status" value="1"/>
</dbReference>
<dbReference type="SUPFAM" id="SSF46785">
    <property type="entry name" value="Winged helix' DNA-binding domain"/>
    <property type="match status" value="1"/>
</dbReference>
<protein>
    <submittedName>
        <fullName evidence="5">Transcriptional regulator</fullName>
    </submittedName>
</protein>
<dbReference type="Proteomes" id="UP000469011">
    <property type="component" value="Unassembled WGS sequence"/>
</dbReference>
<proteinExistence type="predicted"/>
<comment type="caution">
    <text evidence="5">The sequence shown here is derived from an EMBL/GenBank/DDBJ whole genome shotgun (WGS) entry which is preliminary data.</text>
</comment>
<keyword evidence="2" id="KW-0238">DNA-binding</keyword>
<evidence type="ECO:0000313" key="5">
    <source>
        <dbReference type="EMBL" id="NDW04654.1"/>
    </source>
</evidence>
<evidence type="ECO:0000256" key="1">
    <source>
        <dbReference type="ARBA" id="ARBA00023015"/>
    </source>
</evidence>
<dbReference type="InterPro" id="IPR036388">
    <property type="entry name" value="WH-like_DNA-bd_sf"/>
</dbReference>
<evidence type="ECO:0000259" key="4">
    <source>
        <dbReference type="PROSITE" id="PS51118"/>
    </source>
</evidence>
<keyword evidence="3" id="KW-0804">Transcription</keyword>
<keyword evidence="6" id="KW-1185">Reference proteome</keyword>
<dbReference type="InterPro" id="IPR002577">
    <property type="entry name" value="HTH_HxlR"/>
</dbReference>
<sequence>MVIAPELLVWNCYRGSLNDWGNRPQGGTFLEPENNAVTRDHDRFPGGCQAVGGVLSRIGDKWSVLVVMLLAGGPKRFSELKRAIGSISQRMLTLTLRGLERDGLVTRTVTPTIPPRVDYELTELGHSLCGPVRSIGDWAFDNHMRIEAARRSYDERQESAG</sequence>
<accession>A0A6N9SZZ7</accession>
<evidence type="ECO:0000256" key="3">
    <source>
        <dbReference type="ARBA" id="ARBA00023163"/>
    </source>
</evidence>
<reference evidence="5 6" key="1">
    <citation type="submission" date="2020-01" db="EMBL/GenBank/DDBJ databases">
        <title>Jiella pacifica sp. nov.</title>
        <authorList>
            <person name="Xue Z."/>
            <person name="Zhu S."/>
            <person name="Chen J."/>
            <person name="Yang J."/>
        </authorList>
    </citation>
    <scope>NUCLEOTIDE SEQUENCE [LARGE SCALE GENOMIC DNA]</scope>
    <source>
        <strain evidence="5 6">40Bstr34</strain>
    </source>
</reference>
<keyword evidence="1" id="KW-0805">Transcription regulation</keyword>
<dbReference type="InterPro" id="IPR036390">
    <property type="entry name" value="WH_DNA-bd_sf"/>
</dbReference>
<feature type="domain" description="HTH hxlR-type" evidence="4">
    <location>
        <begin position="48"/>
        <end position="147"/>
    </location>
</feature>
<evidence type="ECO:0000313" key="6">
    <source>
        <dbReference type="Proteomes" id="UP000469011"/>
    </source>
</evidence>
<dbReference type="PROSITE" id="PS51118">
    <property type="entry name" value="HTH_HXLR"/>
    <property type="match status" value="1"/>
</dbReference>
<dbReference type="PANTHER" id="PTHR33204:SF39">
    <property type="entry name" value="TRANSCRIPTIONAL REGULATORY PROTEIN"/>
    <property type="match status" value="1"/>
</dbReference>
<gene>
    <name evidence="5" type="ORF">GTK09_09460</name>
</gene>
<name>A0A6N9SZZ7_9HYPH</name>
<dbReference type="Gene3D" id="1.10.10.10">
    <property type="entry name" value="Winged helix-like DNA-binding domain superfamily/Winged helix DNA-binding domain"/>
    <property type="match status" value="1"/>
</dbReference>
<dbReference type="Pfam" id="PF01638">
    <property type="entry name" value="HxlR"/>
    <property type="match status" value="1"/>
</dbReference>
<dbReference type="EMBL" id="JAAAMG010000006">
    <property type="protein sequence ID" value="NDW04654.1"/>
    <property type="molecule type" value="Genomic_DNA"/>
</dbReference>